<comment type="catalytic activity">
    <reaction evidence="2">
        <text>a quinone + NADH + 5 H(+)(in) = a quinol + NAD(+) + 4 H(+)(out)</text>
        <dbReference type="Rhea" id="RHEA:57888"/>
        <dbReference type="ChEBI" id="CHEBI:15378"/>
        <dbReference type="ChEBI" id="CHEBI:24646"/>
        <dbReference type="ChEBI" id="CHEBI:57540"/>
        <dbReference type="ChEBI" id="CHEBI:57945"/>
        <dbReference type="ChEBI" id="CHEBI:132124"/>
    </reaction>
</comment>
<sequence length="165" mass="17634">MENFFFWTFVLTMVGSAVGVIANKNPVASAMNLVLMILSIAGLFVLLGAYFLAAVQVLVYAGAVMVLFLFIIMLLDLKAEEQATMRPLGMLGGFLLVLLFGVGFSFAVKAMDSSLSKEQKALGVGGIKALGELLFANYSLAFEVVGLLLLISMVGVIILSKKDLE</sequence>
<dbReference type="GO" id="GO:0008137">
    <property type="term" value="F:NADH dehydrogenase (ubiquinone) activity"/>
    <property type="evidence" value="ECO:0007669"/>
    <property type="project" value="UniProtKB-UniRule"/>
</dbReference>
<dbReference type="InterPro" id="IPR042106">
    <property type="entry name" value="Nuo/plastoQ_OxRdtase_6_NuoJ"/>
</dbReference>
<feature type="transmembrane region" description="Helical" evidence="2">
    <location>
        <begin position="30"/>
        <end position="51"/>
    </location>
</feature>
<dbReference type="EC" id="7.1.1.-" evidence="2"/>
<dbReference type="PANTHER" id="PTHR33269">
    <property type="entry name" value="NADH-UBIQUINONE OXIDOREDUCTASE CHAIN 6"/>
    <property type="match status" value="1"/>
</dbReference>
<dbReference type="EMBL" id="KU509322">
    <property type="protein sequence ID" value="ANC58121.1"/>
    <property type="molecule type" value="Genomic_DNA"/>
</dbReference>
<accession>A0A1W5LCP3</accession>
<proteinExistence type="inferred from homology"/>
<dbReference type="GO" id="GO:0005886">
    <property type="term" value="C:plasma membrane"/>
    <property type="evidence" value="ECO:0007669"/>
    <property type="project" value="UniProtKB-SubCell"/>
</dbReference>
<keyword evidence="2" id="KW-1133">Transmembrane helix</keyword>
<comment type="similarity">
    <text evidence="1 2">Belongs to the complex I subunit 6 family.</text>
</comment>
<keyword evidence="2" id="KW-0812">Transmembrane</keyword>
<feature type="transmembrane region" description="Helical" evidence="2">
    <location>
        <begin position="87"/>
        <end position="108"/>
    </location>
</feature>
<dbReference type="GO" id="GO:0048038">
    <property type="term" value="F:quinone binding"/>
    <property type="evidence" value="ECO:0007669"/>
    <property type="project" value="UniProtKB-UniRule"/>
</dbReference>
<feature type="transmembrane region" description="Helical" evidence="2">
    <location>
        <begin position="138"/>
        <end position="159"/>
    </location>
</feature>
<evidence type="ECO:0000256" key="2">
    <source>
        <dbReference type="RuleBase" id="RU004429"/>
    </source>
</evidence>
<keyword evidence="2" id="KW-0472">Membrane</keyword>
<organism evidence="3">
    <name type="scientific">Candidatus Methylacidiphilum infernorum</name>
    <dbReference type="NCBI Taxonomy" id="511746"/>
    <lineage>
        <taxon>Bacteria</taxon>
        <taxon>Pseudomonadati</taxon>
        <taxon>Verrucomicrobiota</taxon>
        <taxon>Methylacidiphilae</taxon>
        <taxon>Methylacidiphilales</taxon>
        <taxon>Methylacidiphilaceae</taxon>
        <taxon>Methylacidiphilum (ex Ratnadevi et al. 2023)</taxon>
    </lineage>
</organism>
<comment type="subcellular location">
    <subcellularLocation>
        <location evidence="2">Cell membrane</location>
        <topology evidence="2">Multi-pass membrane protein</topology>
    </subcellularLocation>
</comment>
<evidence type="ECO:0000313" key="3">
    <source>
        <dbReference type="EMBL" id="ANC58121.1"/>
    </source>
</evidence>
<dbReference type="PANTHER" id="PTHR33269:SF17">
    <property type="entry name" value="NADH-UBIQUINONE OXIDOREDUCTASE CHAIN 6"/>
    <property type="match status" value="1"/>
</dbReference>
<feature type="transmembrane region" description="Helical" evidence="2">
    <location>
        <begin position="57"/>
        <end position="75"/>
    </location>
</feature>
<keyword evidence="2" id="KW-1003">Cell membrane</keyword>
<feature type="transmembrane region" description="Helical" evidence="2">
    <location>
        <begin position="6"/>
        <end position="23"/>
    </location>
</feature>
<dbReference type="AlphaFoldDB" id="A0A1W5LCP3"/>
<reference evidence="3" key="1">
    <citation type="submission" date="2016-01" db="EMBL/GenBank/DDBJ databases">
        <title>Hydrogen oxidation by a methanotroph.</title>
        <authorList>
            <person name="Stott M.B."/>
        </authorList>
    </citation>
    <scope>NUCLEOTIDE SEQUENCE</scope>
    <source>
        <strain evidence="3">RTK17.1</strain>
    </source>
</reference>
<gene>
    <name evidence="3" type="primary">nuoJ</name>
</gene>
<keyword evidence="2" id="KW-0874">Quinone</keyword>
<keyword evidence="2" id="KW-0520">NAD</keyword>
<evidence type="ECO:0000256" key="1">
    <source>
        <dbReference type="ARBA" id="ARBA00005698"/>
    </source>
</evidence>
<dbReference type="Gene3D" id="1.20.120.1200">
    <property type="entry name" value="NADH-ubiquinone/plastoquinone oxidoreductase chain 6, subunit NuoJ"/>
    <property type="match status" value="1"/>
</dbReference>
<dbReference type="InterPro" id="IPR001457">
    <property type="entry name" value="NADH_UbQ/plastoQ_OxRdtase_su6"/>
</dbReference>
<dbReference type="Pfam" id="PF00499">
    <property type="entry name" value="Oxidored_q3"/>
    <property type="match status" value="1"/>
</dbReference>
<protein>
    <recommendedName>
        <fullName evidence="2">NADH-quinone oxidoreductase subunit J</fullName>
        <ecNumber evidence="2">7.1.1.-</ecNumber>
    </recommendedName>
</protein>
<name>A0A1W5LCP3_9BACT</name>
<comment type="function">
    <text evidence="2">NDH-1 shuttles electrons from NADH, via FMN and iron-sulfur (Fe-S) centers, to quinones in the respiratory chain. Couples the redox reaction to proton translocation (for every two electrons transferred, four hydrogen ions are translocated across the cytoplasmic membrane), and thus conserves the redox energy in a proton gradient.</text>
</comment>